<dbReference type="Proteomes" id="UP000324907">
    <property type="component" value="Unassembled WGS sequence"/>
</dbReference>
<evidence type="ECO:0000256" key="2">
    <source>
        <dbReference type="SAM" id="MobiDB-lite"/>
    </source>
</evidence>
<proteinExistence type="inferred from homology"/>
<dbReference type="GO" id="GO:0000814">
    <property type="term" value="C:ESCRT II complex"/>
    <property type="evidence" value="ECO:0007669"/>
    <property type="project" value="InterPro"/>
</dbReference>
<evidence type="ECO:0000313" key="10">
    <source>
        <dbReference type="Proteomes" id="UP000324907"/>
    </source>
</evidence>
<dbReference type="Proteomes" id="UP000322899">
    <property type="component" value="Unassembled WGS sequence"/>
</dbReference>
<reference evidence="8 9" key="1">
    <citation type="submission" date="2019-07" db="EMBL/GenBank/DDBJ databases">
        <title>Genomes of Cafeteria roenbergensis.</title>
        <authorList>
            <person name="Fischer M.G."/>
            <person name="Hackl T."/>
            <person name="Roman M."/>
        </authorList>
    </citation>
    <scope>NUCLEOTIDE SEQUENCE [LARGE SCALE GENOMIC DNA]</scope>
    <source>
        <strain evidence="4 9">BVI</strain>
        <strain evidence="5 11">Cflag</strain>
        <strain evidence="7 8">E4-10P</strain>
        <strain evidence="6 10">RCC970-E3</strain>
    </source>
</reference>
<feature type="region of interest" description="Disordered" evidence="2">
    <location>
        <begin position="1"/>
        <end position="29"/>
    </location>
</feature>
<dbReference type="Gene3D" id="1.10.10.10">
    <property type="entry name" value="Winged helix-like DNA-binding domain superfamily/Winged helix DNA-binding domain"/>
    <property type="match status" value="2"/>
</dbReference>
<dbReference type="Proteomes" id="UP000325113">
    <property type="component" value="Unassembled WGS sequence"/>
</dbReference>
<dbReference type="OMA" id="QIVEVCM"/>
<keyword evidence="9" id="KW-1185">Reference proteome</keyword>
<dbReference type="Proteomes" id="UP000323011">
    <property type="component" value="Unassembled WGS sequence"/>
</dbReference>
<evidence type="ECO:0000313" key="11">
    <source>
        <dbReference type="Proteomes" id="UP000325113"/>
    </source>
</evidence>
<evidence type="ECO:0000313" key="8">
    <source>
        <dbReference type="Proteomes" id="UP000322899"/>
    </source>
</evidence>
<evidence type="ECO:0000313" key="5">
    <source>
        <dbReference type="EMBL" id="KAA0158536.1"/>
    </source>
</evidence>
<evidence type="ECO:0000313" key="7">
    <source>
        <dbReference type="EMBL" id="KAA0176322.1"/>
    </source>
</evidence>
<dbReference type="GO" id="GO:0043328">
    <property type="term" value="P:protein transport to vacuole involved in ubiquitin-dependent protein catabolic process via the multivesicular body sorting pathway"/>
    <property type="evidence" value="ECO:0007669"/>
    <property type="project" value="TreeGrafter"/>
</dbReference>
<dbReference type="PANTHER" id="PTHR12806:SF0">
    <property type="entry name" value="VACUOLAR-SORTING PROTEIN SNF8"/>
    <property type="match status" value="1"/>
</dbReference>
<dbReference type="EMBL" id="VLTN01000007">
    <property type="protein sequence ID" value="KAA0155502.1"/>
    <property type="molecule type" value="Genomic_DNA"/>
</dbReference>
<organism evidence="4 9">
    <name type="scientific">Cafeteria roenbergensis</name>
    <name type="common">Marine flagellate</name>
    <dbReference type="NCBI Taxonomy" id="33653"/>
    <lineage>
        <taxon>Eukaryota</taxon>
        <taxon>Sar</taxon>
        <taxon>Stramenopiles</taxon>
        <taxon>Bigyra</taxon>
        <taxon>Opalozoa</taxon>
        <taxon>Bicosoecida</taxon>
        <taxon>Cafeteriaceae</taxon>
        <taxon>Cafeteria</taxon>
    </lineage>
</organism>
<dbReference type="Gene3D" id="6.10.140.180">
    <property type="match status" value="1"/>
</dbReference>
<dbReference type="SUPFAM" id="SSF46785">
    <property type="entry name" value="Winged helix' DNA-binding domain"/>
    <property type="match status" value="2"/>
</dbReference>
<dbReference type="InterPro" id="IPR016689">
    <property type="entry name" value="ESCRT-2_cplx_Snf8"/>
</dbReference>
<dbReference type="EMBL" id="VLTM01000066">
    <property type="protein sequence ID" value="KAA0158536.1"/>
    <property type="molecule type" value="Genomic_DNA"/>
</dbReference>
<protein>
    <recommendedName>
        <fullName evidence="12">Vacuolar-sorting protein SNF8</fullName>
    </recommendedName>
</protein>
<dbReference type="OrthoDB" id="283883at2759"/>
<dbReference type="EMBL" id="HBET01015868">
    <property type="protein sequence ID" value="CAD8566296.1"/>
    <property type="molecule type" value="Transcribed_RNA"/>
</dbReference>
<evidence type="ECO:0000256" key="1">
    <source>
        <dbReference type="ARBA" id="ARBA00009834"/>
    </source>
</evidence>
<dbReference type="AlphaFoldDB" id="A0A5A8CQY2"/>
<evidence type="ECO:0000313" key="3">
    <source>
        <dbReference type="EMBL" id="CAD8566296.1"/>
    </source>
</evidence>
<reference evidence="3" key="2">
    <citation type="submission" date="2021-01" db="EMBL/GenBank/DDBJ databases">
        <authorList>
            <person name="Corre E."/>
            <person name="Pelletier E."/>
            <person name="Niang G."/>
            <person name="Scheremetjew M."/>
            <person name="Finn R."/>
            <person name="Kale V."/>
            <person name="Holt S."/>
            <person name="Cochrane G."/>
            <person name="Meng A."/>
            <person name="Brown T."/>
            <person name="Cohen L."/>
        </authorList>
    </citation>
    <scope>NUCLEOTIDE SEQUENCE</scope>
    <source>
        <strain evidence="3">E4-10</strain>
    </source>
</reference>
<name>A0A5A8CQY2_CAFRO</name>
<dbReference type="EMBL" id="VLTL01000061">
    <property type="protein sequence ID" value="KAA0163957.1"/>
    <property type="molecule type" value="Genomic_DNA"/>
</dbReference>
<dbReference type="InterPro" id="IPR040608">
    <property type="entry name" value="Snf8/Vps36"/>
</dbReference>
<feature type="compositionally biased region" description="Basic and acidic residues" evidence="2">
    <location>
        <begin position="12"/>
        <end position="29"/>
    </location>
</feature>
<dbReference type="EMBL" id="VLTO01000008">
    <property type="protein sequence ID" value="KAA0176322.1"/>
    <property type="molecule type" value="Genomic_DNA"/>
</dbReference>
<sequence>MSLGGKRLGKSGLRDRRARQAELERKGKELEAESIEHVETQLAAFKDELAKFASAHKKRINSDPAFRHRFQQMTTAVGVDPLLSSKGFWGKLLGVGDFYFELGVQILDVCISTRPVNGGIMDAKECLDRIQRARTSVSRGAAAAASGRAASRALVSLDDVERAVAQLGALGSGIAIQRVTRPGKAPVAIIVSVPRELSADTATAVAVMGESSGRCTAASLASAAGWTADRAASALAALASDGMVWVDQPSAGAPCEYWLPAGALDA</sequence>
<evidence type="ECO:0000313" key="4">
    <source>
        <dbReference type="EMBL" id="KAA0155502.1"/>
    </source>
</evidence>
<accession>A0A5A8CQY2</accession>
<dbReference type="InterPro" id="IPR036390">
    <property type="entry name" value="WH_DNA-bd_sf"/>
</dbReference>
<dbReference type="Pfam" id="PF04157">
    <property type="entry name" value="EAP30"/>
    <property type="match status" value="1"/>
</dbReference>
<evidence type="ECO:0008006" key="12">
    <source>
        <dbReference type="Google" id="ProtNLM"/>
    </source>
</evidence>
<dbReference type="PANTHER" id="PTHR12806">
    <property type="entry name" value="EAP30 SUBUNIT OF ELL COMPLEX"/>
    <property type="match status" value="1"/>
</dbReference>
<evidence type="ECO:0000313" key="9">
    <source>
        <dbReference type="Proteomes" id="UP000323011"/>
    </source>
</evidence>
<dbReference type="InterPro" id="IPR036388">
    <property type="entry name" value="WH-like_DNA-bd_sf"/>
</dbReference>
<gene>
    <name evidence="3" type="ORF">CROE0942_LOCUS10675</name>
    <name evidence="7" type="ORF">FNF27_02019</name>
    <name evidence="6" type="ORF">FNF28_04062</name>
    <name evidence="4" type="ORF">FNF29_01875</name>
    <name evidence="5" type="ORF">FNF31_05392</name>
</gene>
<evidence type="ECO:0000313" key="6">
    <source>
        <dbReference type="EMBL" id="KAA0163957.1"/>
    </source>
</evidence>
<comment type="similarity">
    <text evidence="1">Belongs to the SNF8 family.</text>
</comment>